<evidence type="ECO:0000313" key="1">
    <source>
        <dbReference type="EMBL" id="EJX05811.1"/>
    </source>
</evidence>
<reference evidence="1" key="1">
    <citation type="journal article" date="2012" name="PLoS ONE">
        <title>Gene sets for utilization of primary and secondary nutrition supplies in the distal gut of endangered iberian lynx.</title>
        <authorList>
            <person name="Alcaide M."/>
            <person name="Messina E."/>
            <person name="Richter M."/>
            <person name="Bargiela R."/>
            <person name="Peplies J."/>
            <person name="Huws S.A."/>
            <person name="Newbold C.J."/>
            <person name="Golyshin P.N."/>
            <person name="Simon M.A."/>
            <person name="Lopez G."/>
            <person name="Yakimov M.M."/>
            <person name="Ferrer M."/>
        </authorList>
    </citation>
    <scope>NUCLEOTIDE SEQUENCE</scope>
</reference>
<proteinExistence type="predicted"/>
<dbReference type="EMBL" id="AMCI01001352">
    <property type="protein sequence ID" value="EJX05811.1"/>
    <property type="molecule type" value="Genomic_DNA"/>
</dbReference>
<name>J9CZU5_9ZZZZ</name>
<organism evidence="1">
    <name type="scientific">gut metagenome</name>
    <dbReference type="NCBI Taxonomy" id="749906"/>
    <lineage>
        <taxon>unclassified sequences</taxon>
        <taxon>metagenomes</taxon>
        <taxon>organismal metagenomes</taxon>
    </lineage>
</organism>
<protein>
    <submittedName>
        <fullName evidence="1">Uncharacterized protein</fullName>
    </submittedName>
</protein>
<gene>
    <name evidence="1" type="ORF">EVA_06080</name>
</gene>
<dbReference type="AlphaFoldDB" id="J9CZU5"/>
<sequence length="122" mass="13407">MSKSSNSFFARKSFTTSSPSMNSPIYSSFCFQRYTGMSLPFDTIEFIRIFLSSSLPVSAFCRAGLPYFCLAASTSFSKPVLSILVSQAIDINLPCALVIKFSFPKSVSQKVAFLVARLSILI</sequence>
<comment type="caution">
    <text evidence="1">The sequence shown here is derived from an EMBL/GenBank/DDBJ whole genome shotgun (WGS) entry which is preliminary data.</text>
</comment>
<accession>J9CZU5</accession>